<feature type="transmembrane region" description="Helical" evidence="8">
    <location>
        <begin position="275"/>
        <end position="295"/>
    </location>
</feature>
<feature type="transmembrane region" description="Helical" evidence="8">
    <location>
        <begin position="20"/>
        <end position="40"/>
    </location>
</feature>
<keyword evidence="4 8" id="KW-1133">Transmembrane helix</keyword>
<dbReference type="KEGG" id="lri:NCTC12151_02676"/>
<accession>A0A2X4UV80</accession>
<dbReference type="InterPro" id="IPR036259">
    <property type="entry name" value="MFS_trans_sf"/>
</dbReference>
<dbReference type="RefSeq" id="WP_111741083.1">
    <property type="nucleotide sequence ID" value="NZ_LR698987.1"/>
</dbReference>
<evidence type="ECO:0000313" key="10">
    <source>
        <dbReference type="EMBL" id="SQI42711.1"/>
    </source>
</evidence>
<evidence type="ECO:0000256" key="8">
    <source>
        <dbReference type="SAM" id="Phobius"/>
    </source>
</evidence>
<dbReference type="InterPro" id="IPR011701">
    <property type="entry name" value="MFS"/>
</dbReference>
<evidence type="ECO:0000256" key="4">
    <source>
        <dbReference type="ARBA" id="ARBA00022989"/>
    </source>
</evidence>
<evidence type="ECO:0000256" key="3">
    <source>
        <dbReference type="ARBA" id="ARBA00022692"/>
    </source>
</evidence>
<feature type="domain" description="Major facilitator superfamily (MFS) profile" evidence="9">
    <location>
        <begin position="17"/>
        <end position="422"/>
    </location>
</feature>
<sequence>MNNSIEHTTLKKITWRIVPYVMIVYFVGFFDRINIGFAALTMNQDLGFSDAVFGLGAGLFFLGYFISDVPSNIILQKVGPRIWLARILLSWSVITAFMMYVETATGFYIVRFLLGVAEAGSFSGIILYLSTWFPIKRRAQVIALFMAAAPLSAMLGSPLAGAILSMDGALGLKGWQLMFLLCTIAAGIMGVFTLFYVNDRPEKNRWLTASETKWLIDTLAAEKQNQAVAVKTSVWKGLTDIRVLTLAVVYFGTSAGLYSLNIWSPQFIKSFGLTTLQIGFINAIPSALAAVSMILWARHSDKTKERTWHVVCACLLACVGFILTGSSQVLWVAVVALVMANIGISSCKPPLWSIPSLFLSGPAAAAGLAAINAIGNLGGFAGPTIIGWLKETTGDFSAALYCVAGMLVVSALLTLLVDYNRRKQEKREKQNRQEQGEALLSE</sequence>
<dbReference type="PROSITE" id="PS50850">
    <property type="entry name" value="MFS"/>
    <property type="match status" value="1"/>
</dbReference>
<protein>
    <recommendedName>
        <fullName evidence="7">Putative tartrate transporter</fullName>
    </recommendedName>
</protein>
<feature type="transmembrane region" description="Helical" evidence="8">
    <location>
        <begin position="141"/>
        <end position="163"/>
    </location>
</feature>
<gene>
    <name evidence="10" type="primary">rhmT_6</name>
    <name evidence="10" type="ORF">NCTC12151_02676</name>
</gene>
<feature type="transmembrane region" description="Helical" evidence="8">
    <location>
        <begin position="83"/>
        <end position="101"/>
    </location>
</feature>
<keyword evidence="5 8" id="KW-0472">Membrane</keyword>
<dbReference type="CDD" id="cd17319">
    <property type="entry name" value="MFS_ExuT_GudP_like"/>
    <property type="match status" value="1"/>
</dbReference>
<evidence type="ECO:0000256" key="5">
    <source>
        <dbReference type="ARBA" id="ARBA00023136"/>
    </source>
</evidence>
<dbReference type="GO" id="GO:0016020">
    <property type="term" value="C:membrane"/>
    <property type="evidence" value="ECO:0007669"/>
    <property type="project" value="UniProtKB-SubCell"/>
</dbReference>
<feature type="transmembrane region" description="Helical" evidence="8">
    <location>
        <begin position="357"/>
        <end position="378"/>
    </location>
</feature>
<dbReference type="GO" id="GO:0022857">
    <property type="term" value="F:transmembrane transporter activity"/>
    <property type="evidence" value="ECO:0007669"/>
    <property type="project" value="InterPro"/>
</dbReference>
<evidence type="ECO:0000256" key="1">
    <source>
        <dbReference type="ARBA" id="ARBA00004141"/>
    </source>
</evidence>
<proteinExistence type="predicted"/>
<feature type="transmembrane region" description="Helical" evidence="8">
    <location>
        <begin position="307"/>
        <end position="323"/>
    </location>
</feature>
<feature type="transmembrane region" description="Helical" evidence="8">
    <location>
        <begin position="243"/>
        <end position="263"/>
    </location>
</feature>
<feature type="transmembrane region" description="Helical" evidence="8">
    <location>
        <begin position="175"/>
        <end position="197"/>
    </location>
</feature>
<feature type="transmembrane region" description="Helical" evidence="8">
    <location>
        <begin position="329"/>
        <end position="345"/>
    </location>
</feature>
<keyword evidence="3 8" id="KW-0812">Transmembrane</keyword>
<feature type="transmembrane region" description="Helical" evidence="8">
    <location>
        <begin position="398"/>
        <end position="419"/>
    </location>
</feature>
<evidence type="ECO:0000313" key="11">
    <source>
        <dbReference type="Proteomes" id="UP000249005"/>
    </source>
</evidence>
<comment type="subcellular location">
    <subcellularLocation>
        <location evidence="1">Membrane</location>
        <topology evidence="1">Multi-pass membrane protein</topology>
    </subcellularLocation>
</comment>
<dbReference type="Pfam" id="PF07690">
    <property type="entry name" value="MFS_1"/>
    <property type="match status" value="1"/>
</dbReference>
<evidence type="ECO:0000256" key="6">
    <source>
        <dbReference type="ARBA" id="ARBA00058119"/>
    </source>
</evidence>
<dbReference type="SUPFAM" id="SSF103473">
    <property type="entry name" value="MFS general substrate transporter"/>
    <property type="match status" value="1"/>
</dbReference>
<name>A0A2X4UV80_9GAMM</name>
<dbReference type="EMBL" id="LS483470">
    <property type="protein sequence ID" value="SQI42711.1"/>
    <property type="molecule type" value="Genomic_DNA"/>
</dbReference>
<dbReference type="Gene3D" id="1.20.1250.20">
    <property type="entry name" value="MFS general substrate transporter like domains"/>
    <property type="match status" value="2"/>
</dbReference>
<dbReference type="FunFam" id="1.20.1250.20:FF:000018">
    <property type="entry name" value="MFS transporter permease"/>
    <property type="match status" value="1"/>
</dbReference>
<evidence type="ECO:0000259" key="9">
    <source>
        <dbReference type="PROSITE" id="PS50850"/>
    </source>
</evidence>
<dbReference type="Proteomes" id="UP000249005">
    <property type="component" value="Chromosome 1"/>
</dbReference>
<keyword evidence="2" id="KW-0813">Transport</keyword>
<dbReference type="PANTHER" id="PTHR43791:SF36">
    <property type="entry name" value="TRANSPORTER, PUTATIVE (AFU_ORTHOLOGUE AFUA_6G08340)-RELATED"/>
    <property type="match status" value="1"/>
</dbReference>
<dbReference type="FunFam" id="1.20.1250.20:FF:000126">
    <property type="entry name" value="MFS transporter permease"/>
    <property type="match status" value="1"/>
</dbReference>
<feature type="transmembrane region" description="Helical" evidence="8">
    <location>
        <begin position="52"/>
        <end position="71"/>
    </location>
</feature>
<keyword evidence="11" id="KW-1185">Reference proteome</keyword>
<feature type="transmembrane region" description="Helical" evidence="8">
    <location>
        <begin position="107"/>
        <end position="129"/>
    </location>
</feature>
<evidence type="ECO:0000256" key="2">
    <source>
        <dbReference type="ARBA" id="ARBA00022448"/>
    </source>
</evidence>
<dbReference type="PANTHER" id="PTHR43791">
    <property type="entry name" value="PERMEASE-RELATED"/>
    <property type="match status" value="1"/>
</dbReference>
<comment type="function">
    <text evidence="6">Component of the tartrate utilization system and may allow entry of tartrate and tartrate dehydrogenase.</text>
</comment>
<evidence type="ECO:0000256" key="7">
    <source>
        <dbReference type="ARBA" id="ARBA00074139"/>
    </source>
</evidence>
<reference evidence="10 11" key="1">
    <citation type="submission" date="2018-06" db="EMBL/GenBank/DDBJ databases">
        <authorList>
            <consortium name="Pathogen Informatics"/>
            <person name="Doyle S."/>
        </authorList>
    </citation>
    <scope>NUCLEOTIDE SEQUENCE [LARGE SCALE GENOMIC DNA]</scope>
    <source>
        <strain evidence="10 11">NCTC12151</strain>
    </source>
</reference>
<dbReference type="InterPro" id="IPR020846">
    <property type="entry name" value="MFS_dom"/>
</dbReference>
<dbReference type="AlphaFoldDB" id="A0A2X4UV80"/>
<organism evidence="10 11">
    <name type="scientific">Leminorella richardii</name>
    <dbReference type="NCBI Taxonomy" id="158841"/>
    <lineage>
        <taxon>Bacteria</taxon>
        <taxon>Pseudomonadati</taxon>
        <taxon>Pseudomonadota</taxon>
        <taxon>Gammaproteobacteria</taxon>
        <taxon>Enterobacterales</taxon>
        <taxon>Budviciaceae</taxon>
        <taxon>Leminorella</taxon>
    </lineage>
</organism>
<dbReference type="OrthoDB" id="9773957at2"/>